<evidence type="ECO:0000256" key="1">
    <source>
        <dbReference type="ARBA" id="ARBA00022450"/>
    </source>
</evidence>
<dbReference type="Gene3D" id="1.10.1200.10">
    <property type="entry name" value="ACP-like"/>
    <property type="match status" value="1"/>
</dbReference>
<evidence type="ECO:0000259" key="4">
    <source>
        <dbReference type="PROSITE" id="PS50075"/>
    </source>
</evidence>
<dbReference type="GO" id="GO:0005737">
    <property type="term" value="C:cytoplasm"/>
    <property type="evidence" value="ECO:0007669"/>
    <property type="project" value="TreeGrafter"/>
</dbReference>
<dbReference type="Pfam" id="PF00550">
    <property type="entry name" value="PP-binding"/>
    <property type="match status" value="1"/>
</dbReference>
<reference evidence="5 6" key="1">
    <citation type="submission" date="2020-08" db="EMBL/GenBank/DDBJ databases">
        <title>Sequencing the genomes of 1000 actinobacteria strains.</title>
        <authorList>
            <person name="Klenk H.-P."/>
        </authorList>
    </citation>
    <scope>NUCLEOTIDE SEQUENCE [LARGE SCALE GENOMIC DNA]</scope>
    <source>
        <strain evidence="5 6">DSM 40084</strain>
    </source>
</reference>
<comment type="caution">
    <text evidence="5">The sequence shown here is derived from an EMBL/GenBank/DDBJ whole genome shotgun (WGS) entry which is preliminary data.</text>
</comment>
<keyword evidence="1" id="KW-0596">Phosphopantetheine</keyword>
<dbReference type="GO" id="GO:0017000">
    <property type="term" value="P:antibiotic biosynthetic process"/>
    <property type="evidence" value="ECO:0007669"/>
    <property type="project" value="UniProtKB-ARBA"/>
</dbReference>
<dbReference type="InterPro" id="IPR009081">
    <property type="entry name" value="PP-bd_ACP"/>
</dbReference>
<dbReference type="PROSITE" id="PS50075">
    <property type="entry name" value="CARRIER"/>
    <property type="match status" value="1"/>
</dbReference>
<gene>
    <name evidence="5" type="ORF">HDA41_006490</name>
</gene>
<evidence type="ECO:0000256" key="3">
    <source>
        <dbReference type="SAM" id="MobiDB-lite"/>
    </source>
</evidence>
<dbReference type="SUPFAM" id="SSF47336">
    <property type="entry name" value="ACP-like"/>
    <property type="match status" value="1"/>
</dbReference>
<evidence type="ECO:0000313" key="5">
    <source>
        <dbReference type="EMBL" id="MBB5798526.1"/>
    </source>
</evidence>
<dbReference type="RefSeq" id="WP_184990234.1">
    <property type="nucleotide sequence ID" value="NZ_JACHNE010000001.1"/>
</dbReference>
<protein>
    <submittedName>
        <fullName evidence="5">Acyl carrier protein</fullName>
    </submittedName>
</protein>
<name>A0A7W9HAP8_9ACTN</name>
<dbReference type="InterPro" id="IPR020806">
    <property type="entry name" value="PKS_PP-bd"/>
</dbReference>
<proteinExistence type="predicted"/>
<keyword evidence="2" id="KW-0597">Phosphoprotein</keyword>
<sequence>MATENTEPDKADTGPGTDPPPRPPQSHEEKVIAGIWAELLGVPDPPADVSFFQLGGYSLSLMRVGARLQEHFGLVVPIPDLFENVTVEAQAALVEKLFDQQLTELGE</sequence>
<dbReference type="GO" id="GO:0044550">
    <property type="term" value="P:secondary metabolite biosynthetic process"/>
    <property type="evidence" value="ECO:0007669"/>
    <property type="project" value="TreeGrafter"/>
</dbReference>
<evidence type="ECO:0000256" key="2">
    <source>
        <dbReference type="ARBA" id="ARBA00022553"/>
    </source>
</evidence>
<feature type="domain" description="Carrier" evidence="4">
    <location>
        <begin position="23"/>
        <end position="98"/>
    </location>
</feature>
<evidence type="ECO:0000313" key="6">
    <source>
        <dbReference type="Proteomes" id="UP000590647"/>
    </source>
</evidence>
<dbReference type="GO" id="GO:0043041">
    <property type="term" value="P:amino acid activation for nonribosomal peptide biosynthetic process"/>
    <property type="evidence" value="ECO:0007669"/>
    <property type="project" value="TreeGrafter"/>
</dbReference>
<organism evidence="5 6">
    <name type="scientific">Streptomyces caelestis</name>
    <dbReference type="NCBI Taxonomy" id="36816"/>
    <lineage>
        <taxon>Bacteria</taxon>
        <taxon>Bacillati</taxon>
        <taxon>Actinomycetota</taxon>
        <taxon>Actinomycetes</taxon>
        <taxon>Kitasatosporales</taxon>
        <taxon>Streptomycetaceae</taxon>
        <taxon>Streptomyces</taxon>
    </lineage>
</organism>
<dbReference type="GO" id="GO:0031177">
    <property type="term" value="F:phosphopantetheine binding"/>
    <property type="evidence" value="ECO:0007669"/>
    <property type="project" value="InterPro"/>
</dbReference>
<dbReference type="SMART" id="SM00823">
    <property type="entry name" value="PKS_PP"/>
    <property type="match status" value="1"/>
</dbReference>
<dbReference type="PANTHER" id="PTHR45527:SF1">
    <property type="entry name" value="FATTY ACID SYNTHASE"/>
    <property type="match status" value="1"/>
</dbReference>
<dbReference type="AlphaFoldDB" id="A0A7W9HAP8"/>
<feature type="region of interest" description="Disordered" evidence="3">
    <location>
        <begin position="1"/>
        <end position="27"/>
    </location>
</feature>
<accession>A0A7W9HAP8</accession>
<dbReference type="PANTHER" id="PTHR45527">
    <property type="entry name" value="NONRIBOSOMAL PEPTIDE SYNTHETASE"/>
    <property type="match status" value="1"/>
</dbReference>
<dbReference type="Proteomes" id="UP000590647">
    <property type="component" value="Unassembled WGS sequence"/>
</dbReference>
<dbReference type="InterPro" id="IPR036736">
    <property type="entry name" value="ACP-like_sf"/>
</dbReference>
<dbReference type="EMBL" id="JACHNE010000001">
    <property type="protein sequence ID" value="MBB5798526.1"/>
    <property type="molecule type" value="Genomic_DNA"/>
</dbReference>
<keyword evidence="6" id="KW-1185">Reference proteome</keyword>